<gene>
    <name evidence="1" type="ORF">NCTC8580_01757</name>
</gene>
<sequence>MKISKTFKIDESTMNEIKTLSATQNLPQGDVIDRAIALLTTQIELQRENNKEMIKIVPNPLPIPKNKLASVKEGGYIILELKFGEMTFSLHSLLKVESCNGVFGEASFINVRESEKHKTFETFEEYEGKIIKFSLSDIWDYTDKL</sequence>
<dbReference type="RefSeq" id="WP_106441012.1">
    <property type="nucleotide sequence ID" value="NZ_NCLF01000021.1"/>
</dbReference>
<evidence type="ECO:0000313" key="2">
    <source>
        <dbReference type="Proteomes" id="UP000255087"/>
    </source>
</evidence>
<proteinExistence type="predicted"/>
<dbReference type="AlphaFoldDB" id="A0A380Q7B8"/>
<dbReference type="Proteomes" id="UP000255087">
    <property type="component" value="Unassembled WGS sequence"/>
</dbReference>
<protein>
    <submittedName>
        <fullName evidence="1">Uncharacterized protein</fullName>
    </submittedName>
</protein>
<dbReference type="EMBL" id="UHJC01000001">
    <property type="protein sequence ID" value="SUP81751.1"/>
    <property type="molecule type" value="Genomic_DNA"/>
</dbReference>
<reference evidence="1 2" key="1">
    <citation type="submission" date="2018-06" db="EMBL/GenBank/DDBJ databases">
        <authorList>
            <consortium name="Pathogen Informatics"/>
            <person name="Doyle S."/>
        </authorList>
    </citation>
    <scope>NUCLEOTIDE SEQUENCE [LARGE SCALE GENOMIC DNA]</scope>
    <source>
        <strain evidence="1 2">NCTC8580</strain>
    </source>
</reference>
<accession>A0A380Q7B8</accession>
<name>A0A380Q7B8_YERPU</name>
<organism evidence="1 2">
    <name type="scientific">Yersinia pseudotuberculosis</name>
    <dbReference type="NCBI Taxonomy" id="633"/>
    <lineage>
        <taxon>Bacteria</taxon>
        <taxon>Pseudomonadati</taxon>
        <taxon>Pseudomonadota</taxon>
        <taxon>Gammaproteobacteria</taxon>
        <taxon>Enterobacterales</taxon>
        <taxon>Yersiniaceae</taxon>
        <taxon>Yersinia</taxon>
    </lineage>
</organism>
<evidence type="ECO:0000313" key="1">
    <source>
        <dbReference type="EMBL" id="SUP81751.1"/>
    </source>
</evidence>